<dbReference type="InParanoid" id="B3RVL4"/>
<dbReference type="InterPro" id="IPR003323">
    <property type="entry name" value="OTU_dom"/>
</dbReference>
<protein>
    <recommendedName>
        <fullName evidence="2">OTU domain-containing protein</fullName>
    </recommendedName>
</protein>
<dbReference type="RefSeq" id="XP_002112050.1">
    <property type="nucleotide sequence ID" value="XM_002112014.1"/>
</dbReference>
<proteinExistence type="predicted"/>
<evidence type="ECO:0000259" key="2">
    <source>
        <dbReference type="PROSITE" id="PS50802"/>
    </source>
</evidence>
<dbReference type="Pfam" id="PF02338">
    <property type="entry name" value="OTU"/>
    <property type="match status" value="1"/>
</dbReference>
<evidence type="ECO:0000256" key="1">
    <source>
        <dbReference type="SAM" id="MobiDB-lite"/>
    </source>
</evidence>
<dbReference type="Gene3D" id="3.90.70.80">
    <property type="match status" value="1"/>
</dbReference>
<feature type="compositionally biased region" description="Basic and acidic residues" evidence="1">
    <location>
        <begin position="101"/>
        <end position="123"/>
    </location>
</feature>
<gene>
    <name evidence="3" type="ORF">TRIADDRAFT_24299</name>
</gene>
<dbReference type="CDD" id="cd22748">
    <property type="entry name" value="OTU_OTUD6-like"/>
    <property type="match status" value="1"/>
</dbReference>
<dbReference type="PhylomeDB" id="B3RVL4"/>
<dbReference type="InterPro" id="IPR050704">
    <property type="entry name" value="Peptidase_C85-like"/>
</dbReference>
<organism evidence="3 4">
    <name type="scientific">Trichoplax adhaerens</name>
    <name type="common">Trichoplax reptans</name>
    <dbReference type="NCBI Taxonomy" id="10228"/>
    <lineage>
        <taxon>Eukaryota</taxon>
        <taxon>Metazoa</taxon>
        <taxon>Placozoa</taxon>
        <taxon>Uniplacotomia</taxon>
        <taxon>Trichoplacea</taxon>
        <taxon>Trichoplacidae</taxon>
        <taxon>Trichoplax</taxon>
    </lineage>
</organism>
<sequence>MAENDGEVSELQQLLDRHKLERKELQAKTQKLKHAVPKGDKKKKKFVSAEVAQLELELTQRHEAELKALKAQSPDTQDENNLEISNSNEKNEKNTSTARISRAEKRREKQAAKERERQQRITEAEAENINSDRNLEIRKFQDIQNKYKLIMFEVPPDGNCLYYAISDQLDTRLGTKATVSDLRQQTADYMVAHESEFVPFIALDGNDSSLASEEFKSYCQNITETAKWGGQLEILALSNVYNVPVDIYQANGSIINIGEQYDVENKIRLSFHQYQYALGNHYNSLRPVHDTDTQ</sequence>
<feature type="compositionally biased region" description="Basic residues" evidence="1">
    <location>
        <begin position="30"/>
        <end position="45"/>
    </location>
</feature>
<dbReference type="OMA" id="YELGAHY"/>
<dbReference type="EMBL" id="DS985244">
    <property type="protein sequence ID" value="EDV26017.1"/>
    <property type="molecule type" value="Genomic_DNA"/>
</dbReference>
<dbReference type="CTD" id="6752766"/>
<dbReference type="MEROPS" id="C85.008"/>
<dbReference type="GeneID" id="6752766"/>
<accession>B3RVL4</accession>
<feature type="region of interest" description="Disordered" evidence="1">
    <location>
        <begin position="65"/>
        <end position="127"/>
    </location>
</feature>
<dbReference type="GO" id="GO:0004843">
    <property type="term" value="F:cysteine-type deubiquitinase activity"/>
    <property type="evidence" value="ECO:0000318"/>
    <property type="project" value="GO_Central"/>
</dbReference>
<dbReference type="PANTHER" id="PTHR12419">
    <property type="entry name" value="OTU DOMAIN CONTAINING PROTEIN"/>
    <property type="match status" value="1"/>
</dbReference>
<dbReference type="eggNOG" id="KOG2606">
    <property type="taxonomic scope" value="Eukaryota"/>
</dbReference>
<evidence type="ECO:0000313" key="4">
    <source>
        <dbReference type="Proteomes" id="UP000009022"/>
    </source>
</evidence>
<dbReference type="AlphaFoldDB" id="B3RVL4"/>
<dbReference type="FunCoup" id="B3RVL4">
    <property type="interactions" value="39"/>
</dbReference>
<dbReference type="STRING" id="10228.B3RVL4"/>
<dbReference type="PROSITE" id="PS50802">
    <property type="entry name" value="OTU"/>
    <property type="match status" value="1"/>
</dbReference>
<dbReference type="SUPFAM" id="SSF54001">
    <property type="entry name" value="Cysteine proteinases"/>
    <property type="match status" value="1"/>
</dbReference>
<dbReference type="PANTHER" id="PTHR12419:SF10">
    <property type="entry name" value="DEUBIQUITINASE OTUD6B"/>
    <property type="match status" value="1"/>
</dbReference>
<name>B3RVL4_TRIAD</name>
<evidence type="ECO:0000313" key="3">
    <source>
        <dbReference type="EMBL" id="EDV26017.1"/>
    </source>
</evidence>
<dbReference type="HOGENOM" id="CLU_034963_0_0_1"/>
<dbReference type="InterPro" id="IPR038765">
    <property type="entry name" value="Papain-like_cys_pep_sf"/>
</dbReference>
<keyword evidence="4" id="KW-1185">Reference proteome</keyword>
<dbReference type="KEGG" id="tad:TRIADDRAFT_24299"/>
<dbReference type="Proteomes" id="UP000009022">
    <property type="component" value="Unassembled WGS sequence"/>
</dbReference>
<feature type="region of interest" description="Disordered" evidence="1">
    <location>
        <begin position="25"/>
        <end position="45"/>
    </location>
</feature>
<feature type="domain" description="OTU" evidence="2">
    <location>
        <begin position="149"/>
        <end position="288"/>
    </location>
</feature>
<dbReference type="OrthoDB" id="415023at2759"/>
<reference evidence="3 4" key="1">
    <citation type="journal article" date="2008" name="Nature">
        <title>The Trichoplax genome and the nature of placozoans.</title>
        <authorList>
            <person name="Srivastava M."/>
            <person name="Begovic E."/>
            <person name="Chapman J."/>
            <person name="Putnam N.H."/>
            <person name="Hellsten U."/>
            <person name="Kawashima T."/>
            <person name="Kuo A."/>
            <person name="Mitros T."/>
            <person name="Salamov A."/>
            <person name="Carpenter M.L."/>
            <person name="Signorovitch A.Y."/>
            <person name="Moreno M.A."/>
            <person name="Kamm K."/>
            <person name="Grimwood J."/>
            <person name="Schmutz J."/>
            <person name="Shapiro H."/>
            <person name="Grigoriev I.V."/>
            <person name="Buss L.W."/>
            <person name="Schierwater B."/>
            <person name="Dellaporta S.L."/>
            <person name="Rokhsar D.S."/>
        </authorList>
    </citation>
    <scope>NUCLEOTIDE SEQUENCE [LARGE SCALE GENOMIC DNA]</scope>
    <source>
        <strain evidence="3 4">Grell-BS-1999</strain>
    </source>
</reference>